<dbReference type="NCBIfam" id="NF005559">
    <property type="entry name" value="PRK07231.1"/>
    <property type="match status" value="1"/>
</dbReference>
<evidence type="ECO:0000313" key="2">
    <source>
        <dbReference type="EMBL" id="KPL56003.1"/>
    </source>
</evidence>
<dbReference type="PRINTS" id="PR00080">
    <property type="entry name" value="SDRFAMILY"/>
</dbReference>
<dbReference type="InterPro" id="IPR002347">
    <property type="entry name" value="SDR_fam"/>
</dbReference>
<dbReference type="PRINTS" id="PR00081">
    <property type="entry name" value="GDHRDH"/>
</dbReference>
<gene>
    <name evidence="2" type="ORF">ABB55_18985</name>
</gene>
<dbReference type="PANTHER" id="PTHR42760">
    <property type="entry name" value="SHORT-CHAIN DEHYDROGENASES/REDUCTASES FAMILY MEMBER"/>
    <property type="match status" value="1"/>
</dbReference>
<dbReference type="InterPro" id="IPR036291">
    <property type="entry name" value="NAD(P)-bd_dom_sf"/>
</dbReference>
<dbReference type="PANTHER" id="PTHR42760:SF122">
    <property type="entry name" value="NAD(P)-BINDING PROTEIN"/>
    <property type="match status" value="1"/>
</dbReference>
<dbReference type="GO" id="GO:0048038">
    <property type="term" value="F:quinone binding"/>
    <property type="evidence" value="ECO:0007669"/>
    <property type="project" value="TreeGrafter"/>
</dbReference>
<dbReference type="Gene3D" id="3.40.50.720">
    <property type="entry name" value="NAD(P)-binding Rossmann-like Domain"/>
    <property type="match status" value="1"/>
</dbReference>
<dbReference type="FunFam" id="3.40.50.720:FF:000084">
    <property type="entry name" value="Short-chain dehydrogenase reductase"/>
    <property type="match status" value="1"/>
</dbReference>
<comment type="similarity">
    <text evidence="1">Belongs to the short-chain dehydrogenases/reductases (SDR) family.</text>
</comment>
<keyword evidence="3" id="KW-1185">Reference proteome</keyword>
<dbReference type="SUPFAM" id="SSF51735">
    <property type="entry name" value="NAD(P)-binding Rossmann-fold domains"/>
    <property type="match status" value="1"/>
</dbReference>
<dbReference type="EMBL" id="LJYW01000001">
    <property type="protein sequence ID" value="KPL56003.1"/>
    <property type="molecule type" value="Genomic_DNA"/>
</dbReference>
<dbReference type="RefSeq" id="WP_054362169.1">
    <property type="nucleotide sequence ID" value="NZ_JAPCYQ010000001.1"/>
</dbReference>
<proteinExistence type="inferred from homology"/>
<dbReference type="AlphaFoldDB" id="A0A0P6VSZ1"/>
<comment type="caution">
    <text evidence="2">The sequence shown here is derived from an EMBL/GenBank/DDBJ whole genome shotgun (WGS) entry which is preliminary data.</text>
</comment>
<accession>A0A0P6VSZ1</accession>
<name>A0A0P6VSZ1_9HYPH</name>
<sequence>MSGRLRHKVALVMGAGSSGPGWGNGKATSVLFAREGAKVVAVDRNLAAAEETAEIIRLEGGDAVAVACDATREAEIVAAVETARSRFGRIDILDNNIGIAEVGGVVEVAEAEWDRVFDVNLKSAYLAMKHVIPLMVAQGGGAIVNITSIAGLRYTGVPYCTYSATKAALGHLTRTTAAEYAARKVRVNAIAPGLMKTPMVEHTAGLAKAYGGGDIEAMWKKRDDQVPMGHMGDAWDVAYAAVYLVSDEAKYVTGVELVVDGGITLKYS</sequence>
<dbReference type="Proteomes" id="UP000048984">
    <property type="component" value="Unassembled WGS sequence"/>
</dbReference>
<dbReference type="PROSITE" id="PS00061">
    <property type="entry name" value="ADH_SHORT"/>
    <property type="match status" value="1"/>
</dbReference>
<dbReference type="STRING" id="665126.ABB55_18985"/>
<dbReference type="GO" id="GO:0006633">
    <property type="term" value="P:fatty acid biosynthetic process"/>
    <property type="evidence" value="ECO:0007669"/>
    <property type="project" value="TreeGrafter"/>
</dbReference>
<organism evidence="2 3">
    <name type="scientific">Prosthecodimorpha hirschii</name>
    <dbReference type="NCBI Taxonomy" id="665126"/>
    <lineage>
        <taxon>Bacteria</taxon>
        <taxon>Pseudomonadati</taxon>
        <taxon>Pseudomonadota</taxon>
        <taxon>Alphaproteobacteria</taxon>
        <taxon>Hyphomicrobiales</taxon>
        <taxon>Ancalomicrobiaceae</taxon>
        <taxon>Prosthecodimorpha</taxon>
    </lineage>
</organism>
<protein>
    <submittedName>
        <fullName evidence="2">3-oxoacyl-ACP reductase</fullName>
    </submittedName>
</protein>
<dbReference type="Pfam" id="PF13561">
    <property type="entry name" value="adh_short_C2"/>
    <property type="match status" value="1"/>
</dbReference>
<dbReference type="InterPro" id="IPR020904">
    <property type="entry name" value="Sc_DH/Rdtase_CS"/>
</dbReference>
<dbReference type="CDD" id="cd05233">
    <property type="entry name" value="SDR_c"/>
    <property type="match status" value="1"/>
</dbReference>
<evidence type="ECO:0000256" key="1">
    <source>
        <dbReference type="ARBA" id="ARBA00006484"/>
    </source>
</evidence>
<reference evidence="2 3" key="1">
    <citation type="submission" date="2015-09" db="EMBL/GenBank/DDBJ databases">
        <authorList>
            <person name="Jackson K.R."/>
            <person name="Lunt B.L."/>
            <person name="Fisher J.N.B."/>
            <person name="Gardner A.V."/>
            <person name="Bailey M.E."/>
            <person name="Deus L.M."/>
            <person name="Earl A.S."/>
            <person name="Gibby P.D."/>
            <person name="Hartmann K.A."/>
            <person name="Liu J.E."/>
            <person name="Manci A.M."/>
            <person name="Nielsen D.A."/>
            <person name="Solomon M.B."/>
            <person name="Breakwell D.P."/>
            <person name="Burnett S.H."/>
            <person name="Grose J.H."/>
        </authorList>
    </citation>
    <scope>NUCLEOTIDE SEQUENCE [LARGE SCALE GENOMIC DNA]</scope>
    <source>
        <strain evidence="2 3">16</strain>
    </source>
</reference>
<reference evidence="2 3" key="2">
    <citation type="submission" date="2015-10" db="EMBL/GenBank/DDBJ databases">
        <title>Draft Genome Sequence of Prosthecomicrobium hirschii ATCC 27832.</title>
        <authorList>
            <person name="Daniel J."/>
            <person name="Givan S.A."/>
            <person name="Brun Y.V."/>
            <person name="Brown P.J."/>
        </authorList>
    </citation>
    <scope>NUCLEOTIDE SEQUENCE [LARGE SCALE GENOMIC DNA]</scope>
    <source>
        <strain evidence="2 3">16</strain>
    </source>
</reference>
<dbReference type="GO" id="GO:0016616">
    <property type="term" value="F:oxidoreductase activity, acting on the CH-OH group of donors, NAD or NADP as acceptor"/>
    <property type="evidence" value="ECO:0007669"/>
    <property type="project" value="TreeGrafter"/>
</dbReference>
<evidence type="ECO:0000313" key="3">
    <source>
        <dbReference type="Proteomes" id="UP000048984"/>
    </source>
</evidence>